<reference evidence="2" key="1">
    <citation type="submission" date="2018-05" db="EMBL/GenBank/DDBJ databases">
        <authorList>
            <person name="Lanie J.A."/>
            <person name="Ng W.-L."/>
            <person name="Kazmierczak K.M."/>
            <person name="Andrzejewski T.M."/>
            <person name="Davidsen T.M."/>
            <person name="Wayne K.J."/>
            <person name="Tettelin H."/>
            <person name="Glass J.I."/>
            <person name="Rusch D."/>
            <person name="Podicherti R."/>
            <person name="Tsui H.-C.T."/>
            <person name="Winkler M.E."/>
        </authorList>
    </citation>
    <scope>NUCLEOTIDE SEQUENCE</scope>
</reference>
<organism evidence="2">
    <name type="scientific">marine metagenome</name>
    <dbReference type="NCBI Taxonomy" id="408172"/>
    <lineage>
        <taxon>unclassified sequences</taxon>
        <taxon>metagenomes</taxon>
        <taxon>ecological metagenomes</taxon>
    </lineage>
</organism>
<dbReference type="PANTHER" id="PTHR45526">
    <property type="entry name" value="TRANSCRIPTIONAL REGULATORY PROTEIN DPIA"/>
    <property type="match status" value="1"/>
</dbReference>
<dbReference type="AlphaFoldDB" id="A0A382UDT4"/>
<dbReference type="InterPro" id="IPR051271">
    <property type="entry name" value="2C-system_Tx_regulators"/>
</dbReference>
<proteinExistence type="predicted"/>
<dbReference type="GO" id="GO:0000156">
    <property type="term" value="F:phosphorelay response regulator activity"/>
    <property type="evidence" value="ECO:0007669"/>
    <property type="project" value="TreeGrafter"/>
</dbReference>
<dbReference type="Gene3D" id="3.40.50.2300">
    <property type="match status" value="1"/>
</dbReference>
<dbReference type="SUPFAM" id="SSF52172">
    <property type="entry name" value="CheY-like"/>
    <property type="match status" value="1"/>
</dbReference>
<name>A0A382UDT4_9ZZZZ</name>
<feature type="domain" description="Response regulatory" evidence="1">
    <location>
        <begin position="1"/>
        <end position="79"/>
    </location>
</feature>
<dbReference type="InterPro" id="IPR001789">
    <property type="entry name" value="Sig_transdc_resp-reg_receiver"/>
</dbReference>
<dbReference type="EMBL" id="UINC01143161">
    <property type="protein sequence ID" value="SVD31921.1"/>
    <property type="molecule type" value="Genomic_DNA"/>
</dbReference>
<feature type="non-terminal residue" evidence="2">
    <location>
        <position position="149"/>
    </location>
</feature>
<dbReference type="PROSITE" id="PS50110">
    <property type="entry name" value="RESPONSE_REGULATORY"/>
    <property type="match status" value="1"/>
</dbReference>
<gene>
    <name evidence="2" type="ORF">METZ01_LOCUS384775</name>
</gene>
<sequence>MQIRVMEPQLILLDIYFPDGSGIDLLKQIRQQSKALDIIPITAAKEVRLLQEALRGGVFDYILKPVVFLRFEQTLKRYRSHRLNLQSLESLKQSDIDRIIHQENLGTSRRTEPELPKGIDPVTLDKILDEMNRESGKFSSEEMAERVGA</sequence>
<dbReference type="Pfam" id="PF00072">
    <property type="entry name" value="Response_reg"/>
    <property type="match status" value="1"/>
</dbReference>
<dbReference type="PANTHER" id="PTHR45526:SF1">
    <property type="entry name" value="TRANSCRIPTIONAL REGULATORY PROTEIN DCUR-RELATED"/>
    <property type="match status" value="1"/>
</dbReference>
<dbReference type="InterPro" id="IPR011006">
    <property type="entry name" value="CheY-like_superfamily"/>
</dbReference>
<protein>
    <recommendedName>
        <fullName evidence="1">Response regulatory domain-containing protein</fullName>
    </recommendedName>
</protein>
<accession>A0A382UDT4</accession>
<evidence type="ECO:0000259" key="1">
    <source>
        <dbReference type="PROSITE" id="PS50110"/>
    </source>
</evidence>
<evidence type="ECO:0000313" key="2">
    <source>
        <dbReference type="EMBL" id="SVD31921.1"/>
    </source>
</evidence>